<dbReference type="InterPro" id="IPR000076">
    <property type="entry name" value="KCL_cotranspt"/>
</dbReference>
<keyword evidence="3" id="KW-1003">Cell membrane</keyword>
<dbReference type="Ensembl" id="ENSCMIT00000034436.1">
    <property type="protein sequence ID" value="ENSCMIP00000033923.1"/>
    <property type="gene ID" value="ENSCMIG00000014337.1"/>
</dbReference>
<evidence type="ECO:0000313" key="22">
    <source>
        <dbReference type="Proteomes" id="UP000314986"/>
    </source>
</evidence>
<dbReference type="PANTHER" id="PTHR11827:SF54">
    <property type="entry name" value="SOLUTE CARRIER FAMILY 12 MEMBER 5"/>
    <property type="match status" value="1"/>
</dbReference>
<dbReference type="Gene3D" id="1.20.1740.10">
    <property type="entry name" value="Amino acid/polyamine transporter I"/>
    <property type="match status" value="1"/>
</dbReference>
<feature type="domain" description="SLC12A transporter C-terminal" evidence="19">
    <location>
        <begin position="689"/>
        <end position="805"/>
    </location>
</feature>
<comment type="similarity">
    <text evidence="14">Belongs to the SLC12A transporter family. K/Cl co-transporter subfamily.</text>
</comment>
<comment type="subcellular location">
    <subcellularLocation>
        <location evidence="1">Cell membrane</location>
        <topology evidence="1">Multi-pass membrane protein</topology>
    </subcellularLocation>
</comment>
<feature type="transmembrane region" description="Helical" evidence="17">
    <location>
        <begin position="258"/>
        <end position="277"/>
    </location>
</feature>
<evidence type="ECO:0000259" key="18">
    <source>
        <dbReference type="Pfam" id="PF00324"/>
    </source>
</evidence>
<dbReference type="InterPro" id="IPR004842">
    <property type="entry name" value="SLC12A_fam"/>
</dbReference>
<keyword evidence="10" id="KW-0406">Ion transport</keyword>
<feature type="domain" description="SLC12A transporter C-terminal" evidence="19">
    <location>
        <begin position="807"/>
        <end position="951"/>
    </location>
</feature>
<dbReference type="Pfam" id="PF00324">
    <property type="entry name" value="AA_permease"/>
    <property type="match status" value="2"/>
</dbReference>
<dbReference type="GO" id="GO:0006884">
    <property type="term" value="P:cell volume homeostasis"/>
    <property type="evidence" value="ECO:0007669"/>
    <property type="project" value="TreeGrafter"/>
</dbReference>
<keyword evidence="6 17" id="KW-0812">Transmembrane</keyword>
<keyword evidence="2" id="KW-0813">Transport</keyword>
<dbReference type="GO" id="GO:0007268">
    <property type="term" value="P:chemical synaptic transmission"/>
    <property type="evidence" value="ECO:0007669"/>
    <property type="project" value="TreeGrafter"/>
</dbReference>
<feature type="transmembrane region" description="Helical" evidence="17">
    <location>
        <begin position="100"/>
        <end position="122"/>
    </location>
</feature>
<evidence type="ECO:0000256" key="16">
    <source>
        <dbReference type="SAM" id="MobiDB-lite"/>
    </source>
</evidence>
<feature type="transmembrane region" description="Helical" evidence="17">
    <location>
        <begin position="594"/>
        <end position="618"/>
    </location>
</feature>
<dbReference type="NCBIfam" id="TIGR00930">
    <property type="entry name" value="2a30"/>
    <property type="match status" value="1"/>
</dbReference>
<feature type="transmembrane region" description="Helical" evidence="17">
    <location>
        <begin position="178"/>
        <end position="199"/>
    </location>
</feature>
<evidence type="ECO:0000256" key="17">
    <source>
        <dbReference type="SAM" id="Phobius"/>
    </source>
</evidence>
<comment type="catalytic activity">
    <reaction evidence="15">
        <text>K(+)(in) + chloride(in) = K(+)(out) + chloride(out)</text>
        <dbReference type="Rhea" id="RHEA:72427"/>
        <dbReference type="ChEBI" id="CHEBI:17996"/>
        <dbReference type="ChEBI" id="CHEBI:29103"/>
    </reaction>
</comment>
<accession>V9K7N1</accession>
<keyword evidence="12" id="KW-0325">Glycoprotein</keyword>
<dbReference type="FunFam" id="1.20.1740.10:FF:000040">
    <property type="entry name" value="Solute carrier family 12 member 6"/>
    <property type="match status" value="1"/>
</dbReference>
<evidence type="ECO:0000313" key="21">
    <source>
        <dbReference type="Ensembl" id="ENSCMIP00000033923.1"/>
    </source>
</evidence>
<evidence type="ECO:0000256" key="4">
    <source>
        <dbReference type="ARBA" id="ARBA00022538"/>
    </source>
</evidence>
<keyword evidence="9 17" id="KW-1133">Transmembrane helix</keyword>
<feature type="domain" description="Amino acid permease/ SLC12A" evidence="18">
    <location>
        <begin position="105"/>
        <end position="277"/>
    </location>
</feature>
<dbReference type="GO" id="GO:0045202">
    <property type="term" value="C:synapse"/>
    <property type="evidence" value="ECO:0007669"/>
    <property type="project" value="GOC"/>
</dbReference>
<proteinExistence type="evidence at transcript level"/>
<dbReference type="PANTHER" id="PTHR11827">
    <property type="entry name" value="SOLUTE CARRIER FAMILY 12, CATION COTRANSPORTERS"/>
    <property type="match status" value="1"/>
</dbReference>
<evidence type="ECO:0000256" key="7">
    <source>
        <dbReference type="ARBA" id="ARBA00022847"/>
    </source>
</evidence>
<dbReference type="Pfam" id="PF03522">
    <property type="entry name" value="SLC12"/>
    <property type="match status" value="3"/>
</dbReference>
<evidence type="ECO:0000256" key="9">
    <source>
        <dbReference type="ARBA" id="ARBA00022989"/>
    </source>
</evidence>
<reference evidence="20 22" key="3">
    <citation type="journal article" date="2014" name="Nature">
        <title>Elephant shark genome provides unique insights into gnathostome evolution.</title>
        <authorList>
            <consortium name="International Elephant Shark Genome Sequencing Consortium"/>
            <person name="Venkatesh B."/>
            <person name="Lee A.P."/>
            <person name="Ravi V."/>
            <person name="Maurya A.K."/>
            <person name="Lian M.M."/>
            <person name="Swann J.B."/>
            <person name="Ohta Y."/>
            <person name="Flajnik M.F."/>
            <person name="Sutoh Y."/>
            <person name="Kasahara M."/>
            <person name="Hoon S."/>
            <person name="Gangu V."/>
            <person name="Roy S.W."/>
            <person name="Irimia M."/>
            <person name="Korzh V."/>
            <person name="Kondrychyn I."/>
            <person name="Lim Z.W."/>
            <person name="Tay B.H."/>
            <person name="Tohari S."/>
            <person name="Kong K.W."/>
            <person name="Ho S."/>
            <person name="Lorente-Galdos B."/>
            <person name="Quilez J."/>
            <person name="Marques-Bonet T."/>
            <person name="Raney B.J."/>
            <person name="Ingham P.W."/>
            <person name="Tay A."/>
            <person name="Hillier L.W."/>
            <person name="Minx P."/>
            <person name="Boehm T."/>
            <person name="Wilson R.K."/>
            <person name="Brenner S."/>
            <person name="Warren W.C."/>
        </authorList>
    </citation>
    <scope>NUCLEOTIDE SEQUENCE</scope>
    <source>
        <tissue evidence="20">Testis</tissue>
    </source>
</reference>
<dbReference type="GeneTree" id="ENSGT00940000160827"/>
<dbReference type="PRINTS" id="PR01081">
    <property type="entry name" value="KCLTRNSPORT"/>
</dbReference>
<evidence type="ECO:0000259" key="19">
    <source>
        <dbReference type="Pfam" id="PF03522"/>
    </source>
</evidence>
<dbReference type="InterPro" id="IPR004841">
    <property type="entry name" value="AA-permease/SLC12A_dom"/>
</dbReference>
<evidence type="ECO:0000256" key="12">
    <source>
        <dbReference type="ARBA" id="ARBA00023180"/>
    </source>
</evidence>
<protein>
    <submittedName>
        <fullName evidence="20">Solute carrier family 12 member 5</fullName>
    </submittedName>
</protein>
<feature type="transmembrane region" description="Helical" evidence="17">
    <location>
        <begin position="396"/>
        <end position="416"/>
    </location>
</feature>
<feature type="domain" description="SLC12A transporter C-terminal" evidence="19">
    <location>
        <begin position="1033"/>
        <end position="1107"/>
    </location>
</feature>
<evidence type="ECO:0000256" key="13">
    <source>
        <dbReference type="ARBA" id="ARBA00023214"/>
    </source>
</evidence>
<keyword evidence="7" id="KW-0769">Symport</keyword>
<keyword evidence="8" id="KW-0630">Potassium</keyword>
<dbReference type="GO" id="GO:0055075">
    <property type="term" value="P:potassium ion homeostasis"/>
    <property type="evidence" value="ECO:0007669"/>
    <property type="project" value="TreeGrafter"/>
</dbReference>
<keyword evidence="11 17" id="KW-0472">Membrane</keyword>
<organism evidence="20">
    <name type="scientific">Callorhinchus milii</name>
    <name type="common">Ghost shark</name>
    <dbReference type="NCBI Taxonomy" id="7868"/>
    <lineage>
        <taxon>Eukaryota</taxon>
        <taxon>Metazoa</taxon>
        <taxon>Chordata</taxon>
        <taxon>Craniata</taxon>
        <taxon>Vertebrata</taxon>
        <taxon>Chondrichthyes</taxon>
        <taxon>Holocephali</taxon>
        <taxon>Chimaeriformes</taxon>
        <taxon>Callorhinchidae</taxon>
        <taxon>Callorhinchus</taxon>
    </lineage>
</organism>
<keyword evidence="4" id="KW-0633">Potassium transport</keyword>
<evidence type="ECO:0000256" key="14">
    <source>
        <dbReference type="ARBA" id="ARBA00046331"/>
    </source>
</evidence>
<dbReference type="InterPro" id="IPR018491">
    <property type="entry name" value="SLC12_C"/>
</dbReference>
<dbReference type="GO" id="GO:0055064">
    <property type="term" value="P:chloride ion homeostasis"/>
    <property type="evidence" value="ECO:0007669"/>
    <property type="project" value="TreeGrafter"/>
</dbReference>
<keyword evidence="22" id="KW-1185">Reference proteome</keyword>
<evidence type="ECO:0000256" key="5">
    <source>
        <dbReference type="ARBA" id="ARBA00022553"/>
    </source>
</evidence>
<dbReference type="EMBL" id="JW861311">
    <property type="protein sequence ID" value="AFO93828.1"/>
    <property type="molecule type" value="mRNA"/>
</dbReference>
<reference evidence="22" key="1">
    <citation type="journal article" date="2006" name="Science">
        <title>Ancient noncoding elements conserved in the human genome.</title>
        <authorList>
            <person name="Venkatesh B."/>
            <person name="Kirkness E.F."/>
            <person name="Loh Y.H."/>
            <person name="Halpern A.L."/>
            <person name="Lee A.P."/>
            <person name="Johnson J."/>
            <person name="Dandona N."/>
            <person name="Viswanathan L.D."/>
            <person name="Tay A."/>
            <person name="Venter J.C."/>
            <person name="Strausberg R.L."/>
            <person name="Brenner S."/>
        </authorList>
    </citation>
    <scope>NUCLEOTIDE SEQUENCE [LARGE SCALE GENOMIC DNA]</scope>
</reference>
<keyword evidence="13" id="KW-0868">Chloride</keyword>
<dbReference type="AlphaFoldDB" id="V9K7N1"/>
<feature type="region of interest" description="Disordered" evidence="16">
    <location>
        <begin position="925"/>
        <end position="998"/>
    </location>
</feature>
<reference evidence="22" key="2">
    <citation type="journal article" date="2007" name="PLoS Biol.">
        <title>Survey sequencing and comparative analysis of the elephant shark (Callorhinchus milii) genome.</title>
        <authorList>
            <person name="Venkatesh B."/>
            <person name="Kirkness E.F."/>
            <person name="Loh Y.H."/>
            <person name="Halpern A.L."/>
            <person name="Lee A.P."/>
            <person name="Johnson J."/>
            <person name="Dandona N."/>
            <person name="Viswanathan L.D."/>
            <person name="Tay A."/>
            <person name="Venter J.C."/>
            <person name="Strausberg R.L."/>
            <person name="Brenner S."/>
        </authorList>
    </citation>
    <scope>NUCLEOTIDE SEQUENCE [LARGE SCALE GENOMIC DNA]</scope>
</reference>
<sequence length="1107" mass="123364">MWEESVMTKLKGSQSAEHSGDGNPKESSPFINSTDPEKGKEYDGKNMALFEEEMDTIPMVSSLLSGLANYTNLTQGVKEHEEAENNEGTRKKQVKATRMGTIMGVYLPCLQNIFGVILFLRLTWVVGIGGIIESFFIVLICCSCTMLTAISMSAIATNGVVPAGGAYYMISRSLGPEFGGAVGLCFYLGTTFAGAMYILGTIEILLTYIVPQMAIFKAEEASQQAGALLNNMRVYGTCVLSCMALIVFVGVKYVNKFALVFLFCVIVSILSIYAGVIKTAFEPPDFPVCILGNRTLSRRDFDVCAKFITVGNETVTTQLWRLFCSSGLLNATCDEYFQQNNVTEIQGIPGVASGLITKNLWGNYLTKDVIVEKEGLPSITSSSTFNMDQPYVFTDMTSYFTLLVGIYFPSVTGIMAGSNRSGDLRDAQKSIPIGTIMAITTTSAVYVSTIILFGACIEGVVLRDKFGEAVNGNLVIGTLSWPSPWVIVFGSLFSTCGAGLQSLTGAPRLLQAIARDGIVPFLRIFGHGKVNGEPTWALLMTACICEIGILIASLDEVAPILSMFFLMCYMFVNLACALQTLLRTPNWRPRFKYYHWTLSFLGMSLCLSLMFICSWYYAIVAMVIAGLIYKYIEFNGAEKEWGDGIRGISLSAARYALLRLEEGPPHTKNWRPQLLVLVKVDQDQNVKHPQLLTFTCQLKAGKGLTIVGSVLEGSFLENHTQAQRAEESIRRLMEVEKVKGFCQVVISSNLRDGMSHLIQSCGLGGMQHNTVLMGWPRAWRQSEDPKTWKNLIEVVRETTAGHLALLVAKNITAFPSNQERFAEGNIDVWWIVHDGGMLMLLPFLLRQHKVWRKCKMRIFTVAQMEDNSIQMKKDLTVFLYHLRIQAEVEVVEMHDSDISAYTYERTLMMEQRSQILKEMHLTKNEREREIQSITDESRGSIRRKHPANAKLHLSVQDEQEGSSEEKPEEEVQLIHDKNASTLSIPSQSPADEAGTPSEKVHMTWTKEKFTADKNKNRGPITPEEIRDLFSMKPNQSNVRRMHTAVKLNEVIVKKSQDAKLVLMNMPGPPKNRKGDENYMEFLEVLTEGLDRVLLVRGGGREVITIYS</sequence>
<feature type="transmembrane region" description="Helical" evidence="17">
    <location>
        <begin position="436"/>
        <end position="462"/>
    </location>
</feature>
<feature type="compositionally biased region" description="Polar residues" evidence="16">
    <location>
        <begin position="979"/>
        <end position="989"/>
    </location>
</feature>
<feature type="domain" description="Amino acid permease/ SLC12A" evidence="18">
    <location>
        <begin position="397"/>
        <end position="675"/>
    </location>
</feature>
<feature type="compositionally biased region" description="Basic and acidic residues" evidence="16">
    <location>
        <begin position="925"/>
        <end position="939"/>
    </location>
</feature>
<dbReference type="GO" id="GO:1990573">
    <property type="term" value="P:potassium ion import across plasma membrane"/>
    <property type="evidence" value="ECO:0007669"/>
    <property type="project" value="TreeGrafter"/>
</dbReference>
<evidence type="ECO:0000256" key="2">
    <source>
        <dbReference type="ARBA" id="ARBA00022448"/>
    </source>
</evidence>
<keyword evidence="5" id="KW-0597">Phosphoprotein</keyword>
<evidence type="ECO:0000313" key="20">
    <source>
        <dbReference type="EMBL" id="AFO93828.1"/>
    </source>
</evidence>
<evidence type="ECO:0000256" key="1">
    <source>
        <dbReference type="ARBA" id="ARBA00004651"/>
    </source>
</evidence>
<dbReference type="Proteomes" id="UP000314986">
    <property type="component" value="Unassembled WGS sequence"/>
</dbReference>
<feature type="transmembrane region" description="Helical" evidence="17">
    <location>
        <begin position="134"/>
        <end position="157"/>
    </location>
</feature>
<feature type="region of interest" description="Disordered" evidence="16">
    <location>
        <begin position="1"/>
        <end position="42"/>
    </location>
</feature>
<name>V9K7N1_CALMI</name>
<evidence type="ECO:0000256" key="15">
    <source>
        <dbReference type="ARBA" id="ARBA00047825"/>
    </source>
</evidence>
<reference evidence="21" key="4">
    <citation type="submission" date="2025-05" db="UniProtKB">
        <authorList>
            <consortium name="Ensembl"/>
        </authorList>
    </citation>
    <scope>IDENTIFICATION</scope>
</reference>
<feature type="transmembrane region" description="Helical" evidence="17">
    <location>
        <begin position="560"/>
        <end position="582"/>
    </location>
</feature>
<evidence type="ECO:0000256" key="8">
    <source>
        <dbReference type="ARBA" id="ARBA00022958"/>
    </source>
</evidence>
<evidence type="ECO:0000256" key="3">
    <source>
        <dbReference type="ARBA" id="ARBA00022475"/>
    </source>
</evidence>
<dbReference type="GO" id="GO:0015379">
    <property type="term" value="F:potassium:chloride symporter activity"/>
    <property type="evidence" value="ECO:0007669"/>
    <property type="project" value="InterPro"/>
</dbReference>
<feature type="transmembrane region" description="Helical" evidence="17">
    <location>
        <begin position="232"/>
        <end position="251"/>
    </location>
</feature>
<evidence type="ECO:0000256" key="6">
    <source>
        <dbReference type="ARBA" id="ARBA00022692"/>
    </source>
</evidence>
<evidence type="ECO:0000256" key="11">
    <source>
        <dbReference type="ARBA" id="ARBA00023136"/>
    </source>
</evidence>
<evidence type="ECO:0000256" key="10">
    <source>
        <dbReference type="ARBA" id="ARBA00023065"/>
    </source>
</evidence>
<dbReference type="FunFam" id="1.20.1740.10:FF:000049">
    <property type="entry name" value="Solute carrier family 12 (potassium/chloride transporter), member 4"/>
    <property type="match status" value="1"/>
</dbReference>
<feature type="compositionally biased region" description="Polar residues" evidence="16">
    <location>
        <begin position="25"/>
        <end position="34"/>
    </location>
</feature>
<feature type="compositionally biased region" description="Acidic residues" evidence="16">
    <location>
        <begin position="957"/>
        <end position="971"/>
    </location>
</feature>
<dbReference type="GO" id="GO:0005886">
    <property type="term" value="C:plasma membrane"/>
    <property type="evidence" value="ECO:0007669"/>
    <property type="project" value="UniProtKB-SubCell"/>
</dbReference>